<keyword evidence="3" id="KW-1185">Reference proteome</keyword>
<proteinExistence type="predicted"/>
<feature type="region of interest" description="Disordered" evidence="1">
    <location>
        <begin position="1"/>
        <end position="43"/>
    </location>
</feature>
<sequence>MQHRTVHDVMTPDAPSCPAGSGPTRRTSDSDSRIPGHPWPRHCHDRVPVEESIMEHLHTVGDVMTHALIAVGRDAPFQEIVIGIGPTAPADRGDIRATRAGGAAR</sequence>
<protein>
    <submittedName>
        <fullName evidence="2">Uncharacterized protein</fullName>
    </submittedName>
</protein>
<reference evidence="2 3" key="1">
    <citation type="journal article" date="2019" name="Int. J. Syst. Evol. Microbiol.">
        <title>The Global Catalogue of Microorganisms (GCM) 10K type strain sequencing project: providing services to taxonomists for standard genome sequencing and annotation.</title>
        <authorList>
            <consortium name="The Broad Institute Genomics Platform"/>
            <consortium name="The Broad Institute Genome Sequencing Center for Infectious Disease"/>
            <person name="Wu L."/>
            <person name="Ma J."/>
        </authorList>
    </citation>
    <scope>NUCLEOTIDE SEQUENCE [LARGE SCALE GENOMIC DNA]</scope>
    <source>
        <strain evidence="2 3">JCM 13004</strain>
    </source>
</reference>
<accession>A0ABN1VW28</accession>
<gene>
    <name evidence="2" type="ORF">GCM10009665_10610</name>
</gene>
<dbReference type="Proteomes" id="UP001500037">
    <property type="component" value="Unassembled WGS sequence"/>
</dbReference>
<evidence type="ECO:0000256" key="1">
    <source>
        <dbReference type="SAM" id="MobiDB-lite"/>
    </source>
</evidence>
<evidence type="ECO:0000313" key="2">
    <source>
        <dbReference type="EMBL" id="GAA1222260.1"/>
    </source>
</evidence>
<organism evidence="2 3">
    <name type="scientific">Kitasatospora nipponensis</name>
    <dbReference type="NCBI Taxonomy" id="258049"/>
    <lineage>
        <taxon>Bacteria</taxon>
        <taxon>Bacillati</taxon>
        <taxon>Actinomycetota</taxon>
        <taxon>Actinomycetes</taxon>
        <taxon>Kitasatosporales</taxon>
        <taxon>Streptomycetaceae</taxon>
        <taxon>Kitasatospora</taxon>
    </lineage>
</organism>
<evidence type="ECO:0000313" key="3">
    <source>
        <dbReference type="Proteomes" id="UP001500037"/>
    </source>
</evidence>
<feature type="region of interest" description="Disordered" evidence="1">
    <location>
        <begin position="85"/>
        <end position="105"/>
    </location>
</feature>
<dbReference type="EMBL" id="BAAALF010000010">
    <property type="protein sequence ID" value="GAA1222260.1"/>
    <property type="molecule type" value="Genomic_DNA"/>
</dbReference>
<comment type="caution">
    <text evidence="2">The sequence shown here is derived from an EMBL/GenBank/DDBJ whole genome shotgun (WGS) entry which is preliminary data.</text>
</comment>
<name>A0ABN1VW28_9ACTN</name>